<dbReference type="PANTHER" id="PTHR34075:SF5">
    <property type="entry name" value="BLR3430 PROTEIN"/>
    <property type="match status" value="1"/>
</dbReference>
<dbReference type="EMBL" id="JAHXRI010000010">
    <property type="protein sequence ID" value="MBZ1351307.1"/>
    <property type="molecule type" value="Genomic_DNA"/>
</dbReference>
<protein>
    <submittedName>
        <fullName evidence="3">Zn-ribbon domain-containing OB-fold protein</fullName>
    </submittedName>
</protein>
<reference evidence="3" key="1">
    <citation type="submission" date="2021-07" db="EMBL/GenBank/DDBJ databases">
        <title>New genus and species of the family Alcaligenaceae.</title>
        <authorList>
            <person name="Hahn M.W."/>
        </authorList>
    </citation>
    <scope>NUCLEOTIDE SEQUENCE</scope>
    <source>
        <strain evidence="3">LF4-65</strain>
    </source>
</reference>
<name>A0A953T5U6_9BURK</name>
<dbReference type="InterPro" id="IPR052513">
    <property type="entry name" value="Thioester_dehydratase-like"/>
</dbReference>
<dbReference type="InterPro" id="IPR012340">
    <property type="entry name" value="NA-bd_OB-fold"/>
</dbReference>
<dbReference type="InterPro" id="IPR002878">
    <property type="entry name" value="ChsH2_C"/>
</dbReference>
<dbReference type="SUPFAM" id="SSF50249">
    <property type="entry name" value="Nucleic acid-binding proteins"/>
    <property type="match status" value="1"/>
</dbReference>
<comment type="caution">
    <text evidence="3">The sequence shown here is derived from an EMBL/GenBank/DDBJ whole genome shotgun (WGS) entry which is preliminary data.</text>
</comment>
<dbReference type="Proteomes" id="UP000739565">
    <property type="component" value="Unassembled WGS sequence"/>
</dbReference>
<feature type="domain" description="ChsH2 rubredoxin-like zinc ribbon" evidence="2">
    <location>
        <begin position="23"/>
        <end position="59"/>
    </location>
</feature>
<sequence length="133" mass="14729">MTTPYQDRKIPTPKCNDGDEVYFNAATEGKLLVKQCTDCGEYHHYPRALCPFCFSDKTEWKEAKGSGTIYSYSITRTSGPVPYAIAYVTLDEGPTMLTNIVDCDLDAIRCGQRVKVAFKPSEDGPSVPVFTLA</sequence>
<feature type="domain" description="ChsH2 C-terminal OB-fold" evidence="1">
    <location>
        <begin position="60"/>
        <end position="119"/>
    </location>
</feature>
<dbReference type="AlphaFoldDB" id="A0A953T5U6"/>
<dbReference type="Gene3D" id="6.10.30.10">
    <property type="match status" value="1"/>
</dbReference>
<evidence type="ECO:0000259" key="1">
    <source>
        <dbReference type="Pfam" id="PF01796"/>
    </source>
</evidence>
<dbReference type="InterPro" id="IPR022002">
    <property type="entry name" value="ChsH2_Znr"/>
</dbReference>
<proteinExistence type="predicted"/>
<dbReference type="PANTHER" id="PTHR34075">
    <property type="entry name" value="BLR3430 PROTEIN"/>
    <property type="match status" value="1"/>
</dbReference>
<dbReference type="Pfam" id="PF12172">
    <property type="entry name" value="zf-ChsH2"/>
    <property type="match status" value="1"/>
</dbReference>
<evidence type="ECO:0000313" key="3">
    <source>
        <dbReference type="EMBL" id="MBZ1351307.1"/>
    </source>
</evidence>
<evidence type="ECO:0000313" key="4">
    <source>
        <dbReference type="Proteomes" id="UP000739565"/>
    </source>
</evidence>
<keyword evidence="4" id="KW-1185">Reference proteome</keyword>
<dbReference type="RefSeq" id="WP_259661714.1">
    <property type="nucleotide sequence ID" value="NZ_JAHXRI010000010.1"/>
</dbReference>
<accession>A0A953T5U6</accession>
<evidence type="ECO:0000259" key="2">
    <source>
        <dbReference type="Pfam" id="PF12172"/>
    </source>
</evidence>
<dbReference type="Pfam" id="PF01796">
    <property type="entry name" value="OB_ChsH2_C"/>
    <property type="match status" value="1"/>
</dbReference>
<gene>
    <name evidence="3" type="ORF">KZZ10_11680</name>
</gene>
<organism evidence="3 4">
    <name type="scientific">Zwartia hollandica</name>
    <dbReference type="NCBI Taxonomy" id="324606"/>
    <lineage>
        <taxon>Bacteria</taxon>
        <taxon>Pseudomonadati</taxon>
        <taxon>Pseudomonadota</taxon>
        <taxon>Betaproteobacteria</taxon>
        <taxon>Burkholderiales</taxon>
        <taxon>Alcaligenaceae</taxon>
        <taxon>Zwartia</taxon>
    </lineage>
</organism>